<dbReference type="Pfam" id="PF00892">
    <property type="entry name" value="EamA"/>
    <property type="match status" value="2"/>
</dbReference>
<evidence type="ECO:0000256" key="2">
    <source>
        <dbReference type="SAM" id="Phobius"/>
    </source>
</evidence>
<dbReference type="PANTHER" id="PTHR22911:SF79">
    <property type="entry name" value="MOBA-LIKE NTP TRANSFERASE DOMAIN-CONTAINING PROTEIN"/>
    <property type="match status" value="1"/>
</dbReference>
<evidence type="ECO:0000313" key="5">
    <source>
        <dbReference type="Proteomes" id="UP000572680"/>
    </source>
</evidence>
<keyword evidence="2" id="KW-0472">Membrane</keyword>
<evidence type="ECO:0000313" key="4">
    <source>
        <dbReference type="EMBL" id="MBA8954763.1"/>
    </source>
</evidence>
<keyword evidence="5" id="KW-1185">Reference proteome</keyword>
<feature type="transmembrane region" description="Helical" evidence="2">
    <location>
        <begin position="280"/>
        <end position="300"/>
    </location>
</feature>
<feature type="transmembrane region" description="Helical" evidence="2">
    <location>
        <begin position="222"/>
        <end position="242"/>
    </location>
</feature>
<protein>
    <submittedName>
        <fullName evidence="4">Drug/metabolite transporter (DMT)-like permease</fullName>
    </submittedName>
</protein>
<dbReference type="Gene3D" id="1.10.3730.20">
    <property type="match status" value="1"/>
</dbReference>
<feature type="transmembrane region" description="Helical" evidence="2">
    <location>
        <begin position="98"/>
        <end position="119"/>
    </location>
</feature>
<organism evidence="4 5">
    <name type="scientific">Actinomadura namibiensis</name>
    <dbReference type="NCBI Taxonomy" id="182080"/>
    <lineage>
        <taxon>Bacteria</taxon>
        <taxon>Bacillati</taxon>
        <taxon>Actinomycetota</taxon>
        <taxon>Actinomycetes</taxon>
        <taxon>Streptosporangiales</taxon>
        <taxon>Thermomonosporaceae</taxon>
        <taxon>Actinomadura</taxon>
    </lineage>
</organism>
<feature type="domain" description="EamA" evidence="3">
    <location>
        <begin position="9"/>
        <end position="143"/>
    </location>
</feature>
<feature type="transmembrane region" description="Helical" evidence="2">
    <location>
        <begin position="254"/>
        <end position="274"/>
    </location>
</feature>
<comment type="similarity">
    <text evidence="1">Belongs to the EamA transporter family.</text>
</comment>
<sequence>MANRSGTGGLALGIVSATCFGFSGPLARMLIDAGLSAVQMTWLRLGAGALALLAVGLLLRPRDLVVPRGHRWFAVRYALVGFAAVQGLYYATVARLPVSLASLLEFTAPVIVVAWLWLARRVRVPASAAVGAVCTLLGMALVTEVWTGLAMDPLGLVLGLATGVTAAAYFLMTQSSGERLPPFTAVTWGLTGAALALTVPARPWEIPWEVLAGDVPAAGHRVPALLVLGWLVLVTTLLAYFLNLAAIRRLSAAVGAPVAALEAVASAVLAWVLLGQSLGPAQIAGGLVMLAGIVVAQRAVARLTAPRAPAPAENRSSREKAAR</sequence>
<dbReference type="GO" id="GO:0016020">
    <property type="term" value="C:membrane"/>
    <property type="evidence" value="ECO:0007669"/>
    <property type="project" value="InterPro"/>
</dbReference>
<feature type="transmembrane region" description="Helical" evidence="2">
    <location>
        <begin position="72"/>
        <end position="92"/>
    </location>
</feature>
<feature type="domain" description="EamA" evidence="3">
    <location>
        <begin position="154"/>
        <end position="295"/>
    </location>
</feature>
<dbReference type="EMBL" id="JACJIA010000010">
    <property type="protein sequence ID" value="MBA8954763.1"/>
    <property type="molecule type" value="Genomic_DNA"/>
</dbReference>
<dbReference type="Proteomes" id="UP000572680">
    <property type="component" value="Unassembled WGS sequence"/>
</dbReference>
<evidence type="ECO:0000259" key="3">
    <source>
        <dbReference type="Pfam" id="PF00892"/>
    </source>
</evidence>
<comment type="caution">
    <text evidence="4">The sequence shown here is derived from an EMBL/GenBank/DDBJ whole genome shotgun (WGS) entry which is preliminary data.</text>
</comment>
<dbReference type="PANTHER" id="PTHR22911">
    <property type="entry name" value="ACYL-MALONYL CONDENSING ENZYME-RELATED"/>
    <property type="match status" value="1"/>
</dbReference>
<dbReference type="SUPFAM" id="SSF103481">
    <property type="entry name" value="Multidrug resistance efflux transporter EmrE"/>
    <property type="match status" value="2"/>
</dbReference>
<evidence type="ECO:0000256" key="1">
    <source>
        <dbReference type="ARBA" id="ARBA00007362"/>
    </source>
</evidence>
<dbReference type="AlphaFoldDB" id="A0A7W3QQ24"/>
<keyword evidence="2" id="KW-1133">Transmembrane helix</keyword>
<reference evidence="4 5" key="1">
    <citation type="submission" date="2020-08" db="EMBL/GenBank/DDBJ databases">
        <title>Genomic Encyclopedia of Type Strains, Phase IV (KMG-IV): sequencing the most valuable type-strain genomes for metagenomic binning, comparative biology and taxonomic classification.</title>
        <authorList>
            <person name="Goeker M."/>
        </authorList>
    </citation>
    <scope>NUCLEOTIDE SEQUENCE [LARGE SCALE GENOMIC DNA]</scope>
    <source>
        <strain evidence="4 5">DSM 44197</strain>
    </source>
</reference>
<keyword evidence="2" id="KW-0812">Transmembrane</keyword>
<dbReference type="InterPro" id="IPR037185">
    <property type="entry name" value="EmrE-like"/>
</dbReference>
<feature type="transmembrane region" description="Helical" evidence="2">
    <location>
        <begin position="41"/>
        <end position="60"/>
    </location>
</feature>
<dbReference type="InterPro" id="IPR000620">
    <property type="entry name" value="EamA_dom"/>
</dbReference>
<proteinExistence type="inferred from homology"/>
<feature type="transmembrane region" description="Helical" evidence="2">
    <location>
        <begin position="153"/>
        <end position="171"/>
    </location>
</feature>
<accession>A0A7W3QQ24</accession>
<dbReference type="RefSeq" id="WP_182846815.1">
    <property type="nucleotide sequence ID" value="NZ_BAAALP010000087.1"/>
</dbReference>
<feature type="transmembrane region" description="Helical" evidence="2">
    <location>
        <begin position="126"/>
        <end position="147"/>
    </location>
</feature>
<gene>
    <name evidence="4" type="ORF">HNR61_006420</name>
</gene>
<feature type="transmembrane region" description="Helical" evidence="2">
    <location>
        <begin position="183"/>
        <end position="202"/>
    </location>
</feature>
<name>A0A7W3QQ24_ACTNM</name>